<dbReference type="Proteomes" id="UP000571554">
    <property type="component" value="Unassembled WGS sequence"/>
</dbReference>
<name>A0A7W9TSR0_9BURK</name>
<dbReference type="RefSeq" id="WP_183720429.1">
    <property type="nucleotide sequence ID" value="NZ_JACHBW010000001.1"/>
</dbReference>
<comment type="caution">
    <text evidence="2">The sequence shown here is derived from an EMBL/GenBank/DDBJ whole genome shotgun (WGS) entry which is preliminary data.</text>
</comment>
<protein>
    <submittedName>
        <fullName evidence="2">DNA-binding phage protein</fullName>
    </submittedName>
</protein>
<dbReference type="GO" id="GO:0003677">
    <property type="term" value="F:DNA binding"/>
    <property type="evidence" value="ECO:0007669"/>
    <property type="project" value="UniProtKB-KW"/>
</dbReference>
<feature type="region of interest" description="Disordered" evidence="1">
    <location>
        <begin position="47"/>
        <end position="81"/>
    </location>
</feature>
<reference evidence="2 3" key="1">
    <citation type="submission" date="2020-08" db="EMBL/GenBank/DDBJ databases">
        <title>Above-ground endophytic microbial communities from plants in different locations in the United States.</title>
        <authorList>
            <person name="Frank C."/>
        </authorList>
    </citation>
    <scope>NUCLEOTIDE SEQUENCE [LARGE SCALE GENOMIC DNA]</scope>
    <source>
        <strain evidence="2 3">WP4_2_2</strain>
    </source>
</reference>
<evidence type="ECO:0000256" key="1">
    <source>
        <dbReference type="SAM" id="MobiDB-lite"/>
    </source>
</evidence>
<accession>A0A7W9TSR0</accession>
<organism evidence="2 3">
    <name type="scientific">Paraburkholderia bannensis</name>
    <dbReference type="NCBI Taxonomy" id="765414"/>
    <lineage>
        <taxon>Bacteria</taxon>
        <taxon>Pseudomonadati</taxon>
        <taxon>Pseudomonadota</taxon>
        <taxon>Betaproteobacteria</taxon>
        <taxon>Burkholderiales</taxon>
        <taxon>Burkholderiaceae</taxon>
        <taxon>Paraburkholderia</taxon>
    </lineage>
</organism>
<keyword evidence="3" id="KW-1185">Reference proteome</keyword>
<sequence>MKISELPEGDPAEILTDEETIAAYLAEAERDADPAVYQRALDTVARARAKNEKSDPATTSKAASAMDWRRRAGRKPLGQSR</sequence>
<dbReference type="AlphaFoldDB" id="A0A7W9TSR0"/>
<proteinExistence type="predicted"/>
<gene>
    <name evidence="2" type="ORF">F4827_000338</name>
</gene>
<dbReference type="EMBL" id="JACHBW010000001">
    <property type="protein sequence ID" value="MBB6100534.1"/>
    <property type="molecule type" value="Genomic_DNA"/>
</dbReference>
<evidence type="ECO:0000313" key="2">
    <source>
        <dbReference type="EMBL" id="MBB6100534.1"/>
    </source>
</evidence>
<keyword evidence="2" id="KW-0238">DNA-binding</keyword>
<evidence type="ECO:0000313" key="3">
    <source>
        <dbReference type="Proteomes" id="UP000571554"/>
    </source>
</evidence>